<dbReference type="Pfam" id="PF00069">
    <property type="entry name" value="Pkinase"/>
    <property type="match status" value="1"/>
</dbReference>
<evidence type="ECO:0000256" key="4">
    <source>
        <dbReference type="SAM" id="MobiDB-lite"/>
    </source>
</evidence>
<dbReference type="AlphaFoldDB" id="A0A1Y2IQS3"/>
<dbReference type="PROSITE" id="PS00107">
    <property type="entry name" value="PROTEIN_KINASE_ATP"/>
    <property type="match status" value="1"/>
</dbReference>
<dbReference type="GO" id="GO:0005634">
    <property type="term" value="C:nucleus"/>
    <property type="evidence" value="ECO:0007669"/>
    <property type="project" value="TreeGrafter"/>
</dbReference>
<dbReference type="GO" id="GO:0005829">
    <property type="term" value="C:cytosol"/>
    <property type="evidence" value="ECO:0007669"/>
    <property type="project" value="TreeGrafter"/>
</dbReference>
<dbReference type="Proteomes" id="UP000193067">
    <property type="component" value="Unassembled WGS sequence"/>
</dbReference>
<dbReference type="STRING" id="1353009.A0A1Y2IQS3"/>
<dbReference type="InterPro" id="IPR008271">
    <property type="entry name" value="Ser/Thr_kinase_AS"/>
</dbReference>
<dbReference type="PANTHER" id="PTHR24346:SF51">
    <property type="entry name" value="PAS DOMAIN-CONTAINING SERINE_THREONINE-PROTEIN KINASE"/>
    <property type="match status" value="1"/>
</dbReference>
<organism evidence="6 7">
    <name type="scientific">Trametes coccinea (strain BRFM310)</name>
    <name type="common">Pycnoporus coccineus</name>
    <dbReference type="NCBI Taxonomy" id="1353009"/>
    <lineage>
        <taxon>Eukaryota</taxon>
        <taxon>Fungi</taxon>
        <taxon>Dikarya</taxon>
        <taxon>Basidiomycota</taxon>
        <taxon>Agaricomycotina</taxon>
        <taxon>Agaricomycetes</taxon>
        <taxon>Polyporales</taxon>
        <taxon>Polyporaceae</taxon>
        <taxon>Trametes</taxon>
    </lineage>
</organism>
<dbReference type="SMART" id="SM00220">
    <property type="entry name" value="S_TKc"/>
    <property type="match status" value="1"/>
</dbReference>
<evidence type="ECO:0000313" key="7">
    <source>
        <dbReference type="Proteomes" id="UP000193067"/>
    </source>
</evidence>
<feature type="region of interest" description="Disordered" evidence="4">
    <location>
        <begin position="323"/>
        <end position="343"/>
    </location>
</feature>
<dbReference type="InterPro" id="IPR011009">
    <property type="entry name" value="Kinase-like_dom_sf"/>
</dbReference>
<name>A0A1Y2IQS3_TRAC3</name>
<feature type="binding site" evidence="3">
    <location>
        <position position="382"/>
    </location>
    <ligand>
        <name>ATP</name>
        <dbReference type="ChEBI" id="CHEBI:30616"/>
    </ligand>
</feature>
<gene>
    <name evidence="6" type="ORF">PYCCODRAFT_1388388</name>
</gene>
<feature type="compositionally biased region" description="Low complexity" evidence="4">
    <location>
        <begin position="253"/>
        <end position="277"/>
    </location>
</feature>
<dbReference type="GO" id="GO:0004674">
    <property type="term" value="F:protein serine/threonine kinase activity"/>
    <property type="evidence" value="ECO:0007669"/>
    <property type="project" value="TreeGrafter"/>
</dbReference>
<keyword evidence="6" id="KW-0808">Transferase</keyword>
<dbReference type="InterPro" id="IPR017441">
    <property type="entry name" value="Protein_kinase_ATP_BS"/>
</dbReference>
<accession>A0A1Y2IQS3</accession>
<feature type="compositionally biased region" description="Low complexity" evidence="4">
    <location>
        <begin position="57"/>
        <end position="70"/>
    </location>
</feature>
<protein>
    <submittedName>
        <fullName evidence="6">Kinase-like protein</fullName>
    </submittedName>
</protein>
<keyword evidence="7" id="KW-1185">Reference proteome</keyword>
<dbReference type="Gene3D" id="1.10.510.10">
    <property type="entry name" value="Transferase(Phosphotransferase) domain 1"/>
    <property type="match status" value="1"/>
</dbReference>
<evidence type="ECO:0000313" key="6">
    <source>
        <dbReference type="EMBL" id="OSD03480.1"/>
    </source>
</evidence>
<dbReference type="SUPFAM" id="SSF56112">
    <property type="entry name" value="Protein kinase-like (PK-like)"/>
    <property type="match status" value="1"/>
</dbReference>
<evidence type="ECO:0000259" key="5">
    <source>
        <dbReference type="PROSITE" id="PS50011"/>
    </source>
</evidence>
<feature type="region of interest" description="Disordered" evidence="4">
    <location>
        <begin position="22"/>
        <end position="89"/>
    </location>
</feature>
<feature type="region of interest" description="Disordered" evidence="4">
    <location>
        <begin position="101"/>
        <end position="288"/>
    </location>
</feature>
<dbReference type="Gene3D" id="3.30.200.20">
    <property type="entry name" value="Phosphorylase Kinase, domain 1"/>
    <property type="match status" value="1"/>
</dbReference>
<dbReference type="PROSITE" id="PS00108">
    <property type="entry name" value="PROTEIN_KINASE_ST"/>
    <property type="match status" value="1"/>
</dbReference>
<keyword evidence="6" id="KW-0418">Kinase</keyword>
<dbReference type="PANTHER" id="PTHR24346">
    <property type="entry name" value="MAP/MICROTUBULE AFFINITY-REGULATING KINASE"/>
    <property type="match status" value="1"/>
</dbReference>
<dbReference type="PROSITE" id="PS50011">
    <property type="entry name" value="PROTEIN_KINASE_DOM"/>
    <property type="match status" value="1"/>
</dbReference>
<dbReference type="GO" id="GO:0005524">
    <property type="term" value="F:ATP binding"/>
    <property type="evidence" value="ECO:0007669"/>
    <property type="project" value="UniProtKB-UniRule"/>
</dbReference>
<evidence type="ECO:0000256" key="3">
    <source>
        <dbReference type="PROSITE-ProRule" id="PRU10141"/>
    </source>
</evidence>
<dbReference type="GO" id="GO:0045719">
    <property type="term" value="P:negative regulation of glycogen biosynthetic process"/>
    <property type="evidence" value="ECO:0007669"/>
    <property type="project" value="TreeGrafter"/>
</dbReference>
<keyword evidence="1 3" id="KW-0547">Nucleotide-binding</keyword>
<feature type="compositionally biased region" description="Basic and acidic residues" evidence="4">
    <location>
        <begin position="137"/>
        <end position="155"/>
    </location>
</feature>
<dbReference type="GO" id="GO:0035556">
    <property type="term" value="P:intracellular signal transduction"/>
    <property type="evidence" value="ECO:0007669"/>
    <property type="project" value="TreeGrafter"/>
</dbReference>
<dbReference type="InterPro" id="IPR000719">
    <property type="entry name" value="Prot_kinase_dom"/>
</dbReference>
<proteinExistence type="predicted"/>
<sequence length="681" mass="73785">MYPPTPTSMDAGYDSSSDDEYLWTAASRLPHRGGKPSPTCKQPRSPQSHSHSHQLQHQHLSLLRPSRSRSAPPPSTHAKSARHPALAPLQGVMLAAPSVDVSFDDDDWMPPPSSSPRLYRAASVGNSWGVTSIGRGFRWDRQGEDSSSDHDKDDESSQDAIDASKDRTATLRPTRPAWLSTSAVPRSAANNSMNGNNMLSTSITPPTPLSPLSSPRSGSFIAGPLTRSPVQSRPSSPRPFASRPASPRPTSPLAPGASSVRSPLSSTPSSPRSSQFPRMRRRSSQQRVSLIAGRVSIAPIEPPSPLPAGPQRLVRTNSAASYLSVASSTGPPTPNEKSQTVGERSISEFVIEREIGRGAYGLVKRAREMMDDGSLGPPIIIKQIIKSRILADCWKRHPKFGTIPIEIYVMSAISSTHYVLPPPRPWDPLRNKPDVPNEWVEGKVVSGHPNICPLLDFFEDNHYYYLVLPSTTPEPVPNEPPPPTDLFDLVESYPNGLPPDMIRTYLGQIADAVAFLHSKGIVHRDIKDENVVLGTNGKCVLIDFGSSGLVKKSGWDTFSGTLDYAGPEILRGERYYGKEQDVWAFGVVAYVMLVGECPFTTAAEAQEGLESPFSNASIALDERCMEGKEKEGEESDGGGALGDAAALVRACLRVDVNARPSFQRILQSRFLSGNGGWGLNS</sequence>
<feature type="compositionally biased region" description="Polar residues" evidence="4">
    <location>
        <begin position="323"/>
        <end position="342"/>
    </location>
</feature>
<feature type="compositionally biased region" description="Low complexity" evidence="4">
    <location>
        <begin position="227"/>
        <end position="245"/>
    </location>
</feature>
<evidence type="ECO:0000256" key="2">
    <source>
        <dbReference type="ARBA" id="ARBA00022840"/>
    </source>
</evidence>
<evidence type="ECO:0000256" key="1">
    <source>
        <dbReference type="ARBA" id="ARBA00022741"/>
    </source>
</evidence>
<reference evidence="6 7" key="1">
    <citation type="journal article" date="2015" name="Biotechnol. Biofuels">
        <title>Enhanced degradation of softwood versus hardwood by the white-rot fungus Pycnoporus coccineus.</title>
        <authorList>
            <person name="Couturier M."/>
            <person name="Navarro D."/>
            <person name="Chevret D."/>
            <person name="Henrissat B."/>
            <person name="Piumi F."/>
            <person name="Ruiz-Duenas F.J."/>
            <person name="Martinez A.T."/>
            <person name="Grigoriev I.V."/>
            <person name="Riley R."/>
            <person name="Lipzen A."/>
            <person name="Berrin J.G."/>
            <person name="Master E.R."/>
            <person name="Rosso M.N."/>
        </authorList>
    </citation>
    <scope>NUCLEOTIDE SEQUENCE [LARGE SCALE GENOMIC DNA]</scope>
    <source>
        <strain evidence="6 7">BRFM310</strain>
    </source>
</reference>
<feature type="compositionally biased region" description="Low complexity" evidence="4">
    <location>
        <begin position="187"/>
        <end position="215"/>
    </location>
</feature>
<keyword evidence="2 3" id="KW-0067">ATP-binding</keyword>
<dbReference type="OrthoDB" id="10252171at2759"/>
<feature type="domain" description="Protein kinase" evidence="5">
    <location>
        <begin position="349"/>
        <end position="671"/>
    </location>
</feature>
<dbReference type="EMBL" id="KZ084100">
    <property type="protein sequence ID" value="OSD03480.1"/>
    <property type="molecule type" value="Genomic_DNA"/>
</dbReference>